<proteinExistence type="predicted"/>
<gene>
    <name evidence="1" type="ORF">NCTC13193_04293</name>
</gene>
<reference evidence="1 2" key="1">
    <citation type="submission" date="2018-12" db="EMBL/GenBank/DDBJ databases">
        <authorList>
            <consortium name="Pathogen Informatics"/>
        </authorList>
    </citation>
    <scope>NUCLEOTIDE SEQUENCE [LARGE SCALE GENOMIC DNA]</scope>
    <source>
        <strain evidence="1 2">NCTC13193</strain>
    </source>
</reference>
<name>A0A448T1A6_SERFO</name>
<accession>A0A448T1A6</accession>
<protein>
    <submittedName>
        <fullName evidence="1">Uncharacterized protein</fullName>
    </submittedName>
</protein>
<organism evidence="1 2">
    <name type="scientific">Serratia fonticola</name>
    <dbReference type="NCBI Taxonomy" id="47917"/>
    <lineage>
        <taxon>Bacteria</taxon>
        <taxon>Pseudomonadati</taxon>
        <taxon>Pseudomonadota</taxon>
        <taxon>Gammaproteobacteria</taxon>
        <taxon>Enterobacterales</taxon>
        <taxon>Yersiniaceae</taxon>
        <taxon>Serratia</taxon>
    </lineage>
</organism>
<dbReference type="EMBL" id="LR134492">
    <property type="protein sequence ID" value="VEI73693.1"/>
    <property type="molecule type" value="Genomic_DNA"/>
</dbReference>
<evidence type="ECO:0000313" key="2">
    <source>
        <dbReference type="Proteomes" id="UP000270487"/>
    </source>
</evidence>
<dbReference type="AlphaFoldDB" id="A0A448T1A6"/>
<dbReference type="Proteomes" id="UP000270487">
    <property type="component" value="Chromosome"/>
</dbReference>
<sequence length="75" mass="8440">MKLENLVYGLVDIELEVNEHDGSNGVRKRLIDSCLSLCIDNGYSAVVDLKTAPELVREITNQLRMKFTPNPLHIS</sequence>
<evidence type="ECO:0000313" key="1">
    <source>
        <dbReference type="EMBL" id="VEI73693.1"/>
    </source>
</evidence>